<evidence type="ECO:0000256" key="3">
    <source>
        <dbReference type="ARBA" id="ARBA00022840"/>
    </source>
</evidence>
<dbReference type="GO" id="GO:0046872">
    <property type="term" value="F:metal ion binding"/>
    <property type="evidence" value="ECO:0007669"/>
    <property type="project" value="InterPro"/>
</dbReference>
<sequence length="380" mass="43648">MKNVETNRSFSVLIPDGECTYATSVVRCLAEQKNIKTIALATDKNAAVRFSRYTSKFIYNVYGESNEERLTGIIDAIKKTNADILLPVDVGTIRLIAENKEKLSKLIAIAPIPEVNSFDIADDKWLLSLWLKENNIAHPNTILFKSTNSLDETVSSITFPTIIKPRKGSGGKGIYIFENKEEFKSWYTEFDHSEDQIIQSYIKGYDIDCSVICSEGRILAHTIQKGLKYTVAYQWPYGVEFLDNDEIFNLVKEVVEKFKWSGVVHIDLRYDEVERKAKLIEMNPRFWASLAASLFAGVNFPYLSCLSGLKRELPVLKTQEKRVLRTGPALKMTFNRLFKKQDYLPFDNTFGEFIMKDPLPNLFSKSLEMCNKYKKRLFKK</sequence>
<evidence type="ECO:0000259" key="5">
    <source>
        <dbReference type="PROSITE" id="PS50975"/>
    </source>
</evidence>
<dbReference type="Pfam" id="PF02655">
    <property type="entry name" value="ATP-grasp_3"/>
    <property type="match status" value="1"/>
</dbReference>
<dbReference type="PANTHER" id="PTHR43585">
    <property type="entry name" value="FUMIPYRROLE BIOSYNTHESIS PROTEIN C"/>
    <property type="match status" value="1"/>
</dbReference>
<name>A0A3E0DNS6_9BACT</name>
<keyword evidence="1 6" id="KW-0436">Ligase</keyword>
<protein>
    <submittedName>
        <fullName evidence="6">Putative ATP-grasp superfamily ATP-dependent carboligase</fullName>
    </submittedName>
</protein>
<dbReference type="GO" id="GO:0016874">
    <property type="term" value="F:ligase activity"/>
    <property type="evidence" value="ECO:0007669"/>
    <property type="project" value="UniProtKB-KW"/>
</dbReference>
<proteinExistence type="predicted"/>
<dbReference type="Gene3D" id="3.30.470.20">
    <property type="entry name" value="ATP-grasp fold, B domain"/>
    <property type="match status" value="1"/>
</dbReference>
<gene>
    <name evidence="6" type="ORF">C8N25_11892</name>
</gene>
<organism evidence="6 7">
    <name type="scientific">Algoriphagus antarcticus</name>
    <dbReference type="NCBI Taxonomy" id="238540"/>
    <lineage>
        <taxon>Bacteria</taxon>
        <taxon>Pseudomonadati</taxon>
        <taxon>Bacteroidota</taxon>
        <taxon>Cytophagia</taxon>
        <taxon>Cytophagales</taxon>
        <taxon>Cyclobacteriaceae</taxon>
        <taxon>Algoriphagus</taxon>
    </lineage>
</organism>
<keyword evidence="2 4" id="KW-0547">Nucleotide-binding</keyword>
<comment type="caution">
    <text evidence="6">The sequence shown here is derived from an EMBL/GenBank/DDBJ whole genome shotgun (WGS) entry which is preliminary data.</text>
</comment>
<dbReference type="InterPro" id="IPR052032">
    <property type="entry name" value="ATP-dep_AA_Ligase"/>
</dbReference>
<dbReference type="Proteomes" id="UP000256405">
    <property type="component" value="Unassembled WGS sequence"/>
</dbReference>
<dbReference type="InterPro" id="IPR013815">
    <property type="entry name" value="ATP_grasp_subdomain_1"/>
</dbReference>
<dbReference type="PANTHER" id="PTHR43585:SF2">
    <property type="entry name" value="ATP-GRASP ENZYME FSQD"/>
    <property type="match status" value="1"/>
</dbReference>
<dbReference type="GO" id="GO:0005524">
    <property type="term" value="F:ATP binding"/>
    <property type="evidence" value="ECO:0007669"/>
    <property type="project" value="UniProtKB-UniRule"/>
</dbReference>
<keyword evidence="7" id="KW-1185">Reference proteome</keyword>
<reference evidence="6 7" key="1">
    <citation type="submission" date="2018-08" db="EMBL/GenBank/DDBJ databases">
        <title>Genomic Encyclopedia of Archaeal and Bacterial Type Strains, Phase II (KMG-II): from individual species to whole genera.</title>
        <authorList>
            <person name="Goeker M."/>
        </authorList>
    </citation>
    <scope>NUCLEOTIDE SEQUENCE [LARGE SCALE GENOMIC DNA]</scope>
    <source>
        <strain evidence="6 7">DSM 15986</strain>
    </source>
</reference>
<accession>A0A3E0DNS6</accession>
<dbReference type="SUPFAM" id="SSF56059">
    <property type="entry name" value="Glutathione synthetase ATP-binding domain-like"/>
    <property type="match status" value="1"/>
</dbReference>
<dbReference type="EMBL" id="QUNF01000018">
    <property type="protein sequence ID" value="REG83447.1"/>
    <property type="molecule type" value="Genomic_DNA"/>
</dbReference>
<dbReference type="PROSITE" id="PS50975">
    <property type="entry name" value="ATP_GRASP"/>
    <property type="match status" value="1"/>
</dbReference>
<evidence type="ECO:0000313" key="6">
    <source>
        <dbReference type="EMBL" id="REG83447.1"/>
    </source>
</evidence>
<dbReference type="InterPro" id="IPR003806">
    <property type="entry name" value="ATP-grasp_PylC-type"/>
</dbReference>
<dbReference type="AlphaFoldDB" id="A0A3E0DNS6"/>
<dbReference type="OrthoDB" id="9803907at2"/>
<evidence type="ECO:0000256" key="4">
    <source>
        <dbReference type="PROSITE-ProRule" id="PRU00409"/>
    </source>
</evidence>
<dbReference type="Gene3D" id="3.30.1490.20">
    <property type="entry name" value="ATP-grasp fold, A domain"/>
    <property type="match status" value="1"/>
</dbReference>
<feature type="domain" description="ATP-grasp" evidence="5">
    <location>
        <begin position="128"/>
        <end position="311"/>
    </location>
</feature>
<dbReference type="RefSeq" id="WP_086543674.1">
    <property type="nucleotide sequence ID" value="NZ_MSSW01000086.1"/>
</dbReference>
<evidence type="ECO:0000313" key="7">
    <source>
        <dbReference type="Proteomes" id="UP000256405"/>
    </source>
</evidence>
<dbReference type="InterPro" id="IPR011761">
    <property type="entry name" value="ATP-grasp"/>
</dbReference>
<evidence type="ECO:0000256" key="2">
    <source>
        <dbReference type="ARBA" id="ARBA00022741"/>
    </source>
</evidence>
<keyword evidence="3 4" id="KW-0067">ATP-binding</keyword>
<evidence type="ECO:0000256" key="1">
    <source>
        <dbReference type="ARBA" id="ARBA00022598"/>
    </source>
</evidence>